<evidence type="ECO:0000313" key="3">
    <source>
        <dbReference type="Proteomes" id="UP000060602"/>
    </source>
</evidence>
<sequence>MTMPTPSDQELHAYADGQLDADRRREVERYLADHPDAAREVDAIRQQTDGLRRQHADLGRFVAPPRLDPAQIRLAQAARRRRAMALAASLVLMLGLGSVGGWQVRDAAIRANYLPMADAVQAYRMFASDAAPSMVDFRSSQPAELQAWLNRHFVQPAPLPDFNAFGFQPVGGRLMSSEYGPAAMVLYQNPAGESVLYYVRPPGGVVNFGDGKRRDGDLTAQYWKQGRYFYGVVSPSDTPAARAVQQAVAPDA</sequence>
<feature type="transmembrane region" description="Helical" evidence="1">
    <location>
        <begin position="83"/>
        <end position="102"/>
    </location>
</feature>
<gene>
    <name evidence="2" type="ORF">AL504_23875</name>
</gene>
<name>A0A109XXN0_ALCXX</name>
<dbReference type="Gene3D" id="1.10.10.1320">
    <property type="entry name" value="Anti-sigma factor, zinc-finger domain"/>
    <property type="match status" value="1"/>
</dbReference>
<keyword evidence="1" id="KW-0472">Membrane</keyword>
<accession>A0A109XXN0</accession>
<dbReference type="Proteomes" id="UP000060602">
    <property type="component" value="Chromosome"/>
</dbReference>
<keyword evidence="1" id="KW-1133">Transmembrane helix</keyword>
<evidence type="ECO:0000256" key="1">
    <source>
        <dbReference type="SAM" id="Phobius"/>
    </source>
</evidence>
<dbReference type="AlphaFoldDB" id="A0A109XXN0"/>
<dbReference type="InterPro" id="IPR041916">
    <property type="entry name" value="Anti_sigma_zinc_sf"/>
</dbReference>
<protein>
    <submittedName>
        <fullName evidence="2">Transmembrane activator of PrtI</fullName>
    </submittedName>
</protein>
<dbReference type="EMBL" id="CP014060">
    <property type="protein sequence ID" value="AMG38797.1"/>
    <property type="molecule type" value="Genomic_DNA"/>
</dbReference>
<proteinExistence type="predicted"/>
<reference evidence="3" key="1">
    <citation type="submission" date="2015-12" db="EMBL/GenBank/DDBJ databases">
        <title>FDA dAtabase for Regulatory Grade micrObial Sequences (FDA-ARGOS): Supporting development and validation of Infectious Disease Dx tests.</title>
        <authorList>
            <person name="Case J."/>
            <person name="Tallon L."/>
            <person name="Sadzewicz L."/>
            <person name="Sengamalay N."/>
            <person name="Ott S."/>
            <person name="Godinez A."/>
            <person name="Nagaraj S."/>
            <person name="Nadendla S."/>
            <person name="Sichtig H."/>
        </authorList>
    </citation>
    <scope>NUCLEOTIDE SEQUENCE [LARGE SCALE GENOMIC DNA]</scope>
    <source>
        <strain evidence="3">FDAARGOS_147</strain>
    </source>
</reference>
<evidence type="ECO:0000313" key="2">
    <source>
        <dbReference type="EMBL" id="AMG38797.1"/>
    </source>
</evidence>
<organism evidence="2 3">
    <name type="scientific">Alcaligenes xylosoxydans xylosoxydans</name>
    <name type="common">Achromobacter xylosoxidans</name>
    <dbReference type="NCBI Taxonomy" id="85698"/>
    <lineage>
        <taxon>Bacteria</taxon>
        <taxon>Pseudomonadati</taxon>
        <taxon>Pseudomonadota</taxon>
        <taxon>Betaproteobacteria</taxon>
        <taxon>Burkholderiales</taxon>
        <taxon>Alcaligenaceae</taxon>
        <taxon>Achromobacter</taxon>
    </lineage>
</organism>
<keyword evidence="1 2" id="KW-0812">Transmembrane</keyword>